<dbReference type="Proteomes" id="UP000269721">
    <property type="component" value="Unassembled WGS sequence"/>
</dbReference>
<keyword evidence="3" id="KW-1185">Reference proteome</keyword>
<feature type="non-terminal residue" evidence="2">
    <location>
        <position position="1"/>
    </location>
</feature>
<accession>A0A4P9WEW2</accession>
<evidence type="ECO:0000313" key="3">
    <source>
        <dbReference type="Proteomes" id="UP000269721"/>
    </source>
</evidence>
<sequence length="55" mass="6167">YGMDANDLSKNVNPGVSIYYITMVIIQSGALLATRNRRVSLFQSNPLLGPRQNLW</sequence>
<organism evidence="2 3">
    <name type="scientific">Blyttiomyces helicus</name>
    <dbReference type="NCBI Taxonomy" id="388810"/>
    <lineage>
        <taxon>Eukaryota</taxon>
        <taxon>Fungi</taxon>
        <taxon>Fungi incertae sedis</taxon>
        <taxon>Chytridiomycota</taxon>
        <taxon>Chytridiomycota incertae sedis</taxon>
        <taxon>Chytridiomycetes</taxon>
        <taxon>Chytridiomycetes incertae sedis</taxon>
        <taxon>Blyttiomyces</taxon>
    </lineage>
</organism>
<dbReference type="AlphaFoldDB" id="A0A4P9WEW2"/>
<evidence type="ECO:0000313" key="2">
    <source>
        <dbReference type="EMBL" id="RKO91154.1"/>
    </source>
</evidence>
<feature type="non-terminal residue" evidence="2">
    <location>
        <position position="55"/>
    </location>
</feature>
<protein>
    <submittedName>
        <fullName evidence="2">Uncharacterized protein</fullName>
    </submittedName>
</protein>
<keyword evidence="1" id="KW-1133">Transmembrane helix</keyword>
<name>A0A4P9WEW2_9FUNG</name>
<keyword evidence="1" id="KW-0812">Transmembrane</keyword>
<dbReference type="OrthoDB" id="158672at2759"/>
<gene>
    <name evidence="2" type="ORF">BDK51DRAFT_6577</name>
</gene>
<evidence type="ECO:0000256" key="1">
    <source>
        <dbReference type="SAM" id="Phobius"/>
    </source>
</evidence>
<reference evidence="3" key="1">
    <citation type="journal article" date="2018" name="Nat. Microbiol.">
        <title>Leveraging single-cell genomics to expand the fungal tree of life.</title>
        <authorList>
            <person name="Ahrendt S.R."/>
            <person name="Quandt C.A."/>
            <person name="Ciobanu D."/>
            <person name="Clum A."/>
            <person name="Salamov A."/>
            <person name="Andreopoulos B."/>
            <person name="Cheng J.F."/>
            <person name="Woyke T."/>
            <person name="Pelin A."/>
            <person name="Henrissat B."/>
            <person name="Reynolds N.K."/>
            <person name="Benny G.L."/>
            <person name="Smith M.E."/>
            <person name="James T.Y."/>
            <person name="Grigoriev I.V."/>
        </authorList>
    </citation>
    <scope>NUCLEOTIDE SEQUENCE [LARGE SCALE GENOMIC DNA]</scope>
</reference>
<feature type="transmembrane region" description="Helical" evidence="1">
    <location>
        <begin position="16"/>
        <end position="34"/>
    </location>
</feature>
<keyword evidence="1" id="KW-0472">Membrane</keyword>
<dbReference type="EMBL" id="KZ995206">
    <property type="protein sequence ID" value="RKO91154.1"/>
    <property type="molecule type" value="Genomic_DNA"/>
</dbReference>
<proteinExistence type="predicted"/>